<comment type="caution">
    <text evidence="1">The sequence shown here is derived from an EMBL/GenBank/DDBJ whole genome shotgun (WGS) entry which is preliminary data.</text>
</comment>
<name>A0A2M7PMN3_9BACT</name>
<evidence type="ECO:0000313" key="1">
    <source>
        <dbReference type="EMBL" id="PIY31785.1"/>
    </source>
</evidence>
<accession>A0A2M7PMN3</accession>
<protein>
    <submittedName>
        <fullName evidence="1">Uncharacterized protein</fullName>
    </submittedName>
</protein>
<dbReference type="Proteomes" id="UP000230646">
    <property type="component" value="Unassembled WGS sequence"/>
</dbReference>
<dbReference type="EMBL" id="PFKO01000299">
    <property type="protein sequence ID" value="PIY31785.1"/>
    <property type="molecule type" value="Genomic_DNA"/>
</dbReference>
<sequence>MTRIRHFENNNLEINLYYLGESIYCPTKEEYQLEVKENKYNQTTTQTTILAQCDQEEAIQTYSLNCVKKHQTRKIMFTYNYELIDGYYYT</sequence>
<dbReference type="AlphaFoldDB" id="A0A2M7PMN3"/>
<dbReference type="RefSeq" id="WP_406608100.1">
    <property type="nucleotide sequence ID" value="NZ_PFKO01000299.1"/>
</dbReference>
<organism evidence="1 2">
    <name type="scientific">Candidatus Infernicultor aquiphilus</name>
    <dbReference type="NCBI Taxonomy" id="1805029"/>
    <lineage>
        <taxon>Bacteria</taxon>
        <taxon>Pseudomonadati</taxon>
        <taxon>Atribacterota</taxon>
        <taxon>Candidatus Phoenicimicrobiia</taxon>
        <taxon>Candidatus Pheonicimicrobiales</taxon>
        <taxon>Candidatus Phoenicimicrobiaceae</taxon>
        <taxon>Candidatus Infernicultor</taxon>
    </lineage>
</organism>
<proteinExistence type="predicted"/>
<evidence type="ECO:0000313" key="2">
    <source>
        <dbReference type="Proteomes" id="UP000230646"/>
    </source>
</evidence>
<gene>
    <name evidence="1" type="ORF">COZ07_08085</name>
</gene>
<reference evidence="1 2" key="1">
    <citation type="submission" date="2017-09" db="EMBL/GenBank/DDBJ databases">
        <title>Depth-based differentiation of microbial function through sediment-hosted aquifers and enrichment of novel symbionts in the deep terrestrial subsurface.</title>
        <authorList>
            <person name="Probst A.J."/>
            <person name="Ladd B."/>
            <person name="Jarett J.K."/>
            <person name="Geller-Mcgrath D.E."/>
            <person name="Sieber C.M."/>
            <person name="Emerson J.B."/>
            <person name="Anantharaman K."/>
            <person name="Thomas B.C."/>
            <person name="Malmstrom R."/>
            <person name="Stieglmeier M."/>
            <person name="Klingl A."/>
            <person name="Woyke T."/>
            <person name="Ryan C.M."/>
            <person name="Banfield J.F."/>
        </authorList>
    </citation>
    <scope>NUCLEOTIDE SEQUENCE [LARGE SCALE GENOMIC DNA]</scope>
    <source>
        <strain evidence="1">CG_4_10_14_3_um_filter_34_13</strain>
    </source>
</reference>